<accession>A0A0R2IYX6</accession>
<feature type="transmembrane region" description="Helical" evidence="7">
    <location>
        <begin position="123"/>
        <end position="148"/>
    </location>
</feature>
<dbReference type="Pfam" id="PF00664">
    <property type="entry name" value="ABC_membrane"/>
    <property type="match status" value="1"/>
</dbReference>
<evidence type="ECO:0000256" key="2">
    <source>
        <dbReference type="ARBA" id="ARBA00022692"/>
    </source>
</evidence>
<dbReference type="InterPro" id="IPR003593">
    <property type="entry name" value="AAA+_ATPase"/>
</dbReference>
<evidence type="ECO:0000259" key="8">
    <source>
        <dbReference type="PROSITE" id="PS50893"/>
    </source>
</evidence>
<comment type="caution">
    <text evidence="10">The sequence shown here is derived from an EMBL/GenBank/DDBJ whole genome shotgun (WGS) entry which is preliminary data.</text>
</comment>
<dbReference type="GO" id="GO:0016887">
    <property type="term" value="F:ATP hydrolysis activity"/>
    <property type="evidence" value="ECO:0007669"/>
    <property type="project" value="InterPro"/>
</dbReference>
<feature type="domain" description="ABC transporter" evidence="8">
    <location>
        <begin position="330"/>
        <end position="545"/>
    </location>
</feature>
<dbReference type="GO" id="GO:0005524">
    <property type="term" value="F:ATP binding"/>
    <property type="evidence" value="ECO:0007669"/>
    <property type="project" value="UniProtKB-KW"/>
</dbReference>
<dbReference type="OrthoDB" id="2327809at2"/>
<organism evidence="10 11">
    <name type="scientific">Pediococcus cellicola</name>
    <dbReference type="NCBI Taxonomy" id="319652"/>
    <lineage>
        <taxon>Bacteria</taxon>
        <taxon>Bacillati</taxon>
        <taxon>Bacillota</taxon>
        <taxon>Bacilli</taxon>
        <taxon>Lactobacillales</taxon>
        <taxon>Lactobacillaceae</taxon>
        <taxon>Pediococcus</taxon>
    </lineage>
</organism>
<dbReference type="Gene3D" id="3.40.50.300">
    <property type="entry name" value="P-loop containing nucleotide triphosphate hydrolases"/>
    <property type="match status" value="1"/>
</dbReference>
<evidence type="ECO:0000256" key="7">
    <source>
        <dbReference type="SAM" id="Phobius"/>
    </source>
</evidence>
<comment type="subcellular location">
    <subcellularLocation>
        <location evidence="1">Cell membrane</location>
        <topology evidence="1">Multi-pass membrane protein</topology>
    </subcellularLocation>
</comment>
<name>A0A0R2IYX6_9LACO</name>
<keyword evidence="5 7" id="KW-1133">Transmembrane helix</keyword>
<keyword evidence="6 7" id="KW-0472">Membrane</keyword>
<dbReference type="InterPro" id="IPR036640">
    <property type="entry name" value="ABC1_TM_sf"/>
</dbReference>
<dbReference type="InterPro" id="IPR039421">
    <property type="entry name" value="Type_1_exporter"/>
</dbReference>
<dbReference type="GO" id="GO:0005886">
    <property type="term" value="C:plasma membrane"/>
    <property type="evidence" value="ECO:0007669"/>
    <property type="project" value="UniProtKB-SubCell"/>
</dbReference>
<sequence length="548" mass="62040">MEKQERQFLKSLFREKRLIWLWIAGVLGAVAEFFLANGLNGLVNYLSASPVRFVWNAVYLTALSLVIGLCRLFTVRRQGVLKQVYEFKIVDQLIQKAFTKKTRVLEQMGEGSWLTLSTSDANLLAGVVPETVTSLLVGISSFVAALIFGFSTSWLLTCVILVLSLFSAWVPKITGRLISQTQQKKQVNQENMQETMLQVFDARALLYSFFAEKFGLTLFKEKYEKYTQSQLENAKSQWKMTGLSLASGFVFDVTPLVFSIYLISINQLTLGQFMGFNVLNANFTWVFYQLPGLYANWLRQKVSLTRIVDFLEQQQVTEIAMESMSHPDSLGFRNVSFRYTKDQKWVLKNADFFINLKSKDKVLLTGESGTGKTTAEKLLMGFYRPTSGNIEILKNKKVVQRVAHRELVSYVPQKTELFSSTLRENILLGRELSDKQLAKVVETAELTDLVTKLPDGLASRVSGGDQINLSAGQLQKIGLARALVEERPLLVLDEPTANLDQKSENDFLRVLKKLPVAILMVSHRPNSTAKWLRRVILKNEKIASLPEK</sequence>
<evidence type="ECO:0000256" key="1">
    <source>
        <dbReference type="ARBA" id="ARBA00004651"/>
    </source>
</evidence>
<dbReference type="SUPFAM" id="SSF90123">
    <property type="entry name" value="ABC transporter transmembrane region"/>
    <property type="match status" value="1"/>
</dbReference>
<feature type="domain" description="ABC transmembrane type-1" evidence="9">
    <location>
        <begin position="23"/>
        <end position="299"/>
    </location>
</feature>
<keyword evidence="2 7" id="KW-0812">Transmembrane</keyword>
<feature type="transmembrane region" description="Helical" evidence="7">
    <location>
        <begin position="20"/>
        <end position="41"/>
    </location>
</feature>
<dbReference type="EMBL" id="JQBR01000003">
    <property type="protein sequence ID" value="KRN66861.1"/>
    <property type="molecule type" value="Genomic_DNA"/>
</dbReference>
<dbReference type="Proteomes" id="UP000051568">
    <property type="component" value="Unassembled WGS sequence"/>
</dbReference>
<protein>
    <recommendedName>
        <fullName evidence="12">ABC transporter ATP-binding protein</fullName>
    </recommendedName>
</protein>
<proteinExistence type="predicted"/>
<dbReference type="PANTHER" id="PTHR43394:SF1">
    <property type="entry name" value="ATP-BINDING CASSETTE SUB-FAMILY B MEMBER 10, MITOCHONDRIAL"/>
    <property type="match status" value="1"/>
</dbReference>
<keyword evidence="11" id="KW-1185">Reference proteome</keyword>
<dbReference type="PATRIC" id="fig|319652.3.peg.954"/>
<evidence type="ECO:0000256" key="3">
    <source>
        <dbReference type="ARBA" id="ARBA00022741"/>
    </source>
</evidence>
<dbReference type="GO" id="GO:0015421">
    <property type="term" value="F:ABC-type oligopeptide transporter activity"/>
    <property type="evidence" value="ECO:0007669"/>
    <property type="project" value="TreeGrafter"/>
</dbReference>
<dbReference type="PROSITE" id="PS50893">
    <property type="entry name" value="ABC_TRANSPORTER_2"/>
    <property type="match status" value="1"/>
</dbReference>
<keyword evidence="3" id="KW-0547">Nucleotide-binding</keyword>
<evidence type="ECO:0000256" key="5">
    <source>
        <dbReference type="ARBA" id="ARBA00022989"/>
    </source>
</evidence>
<dbReference type="PROSITE" id="PS00211">
    <property type="entry name" value="ABC_TRANSPORTER_1"/>
    <property type="match status" value="1"/>
</dbReference>
<dbReference type="InterPro" id="IPR017871">
    <property type="entry name" value="ABC_transporter-like_CS"/>
</dbReference>
<feature type="transmembrane region" description="Helical" evidence="7">
    <location>
        <begin position="243"/>
        <end position="263"/>
    </location>
</feature>
<dbReference type="InterPro" id="IPR003439">
    <property type="entry name" value="ABC_transporter-like_ATP-bd"/>
</dbReference>
<keyword evidence="4" id="KW-0067">ATP-binding</keyword>
<dbReference type="InterPro" id="IPR027417">
    <property type="entry name" value="P-loop_NTPase"/>
</dbReference>
<evidence type="ECO:0000313" key="10">
    <source>
        <dbReference type="EMBL" id="KRN66861.1"/>
    </source>
</evidence>
<evidence type="ECO:0000313" key="11">
    <source>
        <dbReference type="Proteomes" id="UP000051568"/>
    </source>
</evidence>
<evidence type="ECO:0000256" key="4">
    <source>
        <dbReference type="ARBA" id="ARBA00022840"/>
    </source>
</evidence>
<evidence type="ECO:0000256" key="6">
    <source>
        <dbReference type="ARBA" id="ARBA00023136"/>
    </source>
</evidence>
<feature type="transmembrane region" description="Helical" evidence="7">
    <location>
        <begin position="154"/>
        <end position="175"/>
    </location>
</feature>
<dbReference type="AlphaFoldDB" id="A0A0R2IYX6"/>
<feature type="transmembrane region" description="Helical" evidence="7">
    <location>
        <begin position="53"/>
        <end position="73"/>
    </location>
</feature>
<dbReference type="RefSeq" id="WP_057749457.1">
    <property type="nucleotide sequence ID" value="NZ_BJVH01000014.1"/>
</dbReference>
<dbReference type="Pfam" id="PF00005">
    <property type="entry name" value="ABC_tran"/>
    <property type="match status" value="1"/>
</dbReference>
<evidence type="ECO:0008006" key="12">
    <source>
        <dbReference type="Google" id="ProtNLM"/>
    </source>
</evidence>
<dbReference type="SUPFAM" id="SSF52540">
    <property type="entry name" value="P-loop containing nucleoside triphosphate hydrolases"/>
    <property type="match status" value="1"/>
</dbReference>
<dbReference type="PROSITE" id="PS50929">
    <property type="entry name" value="ABC_TM1F"/>
    <property type="match status" value="1"/>
</dbReference>
<dbReference type="STRING" id="319652.IV80_GL000949"/>
<dbReference type="PANTHER" id="PTHR43394">
    <property type="entry name" value="ATP-DEPENDENT PERMEASE MDL1, MITOCHONDRIAL"/>
    <property type="match status" value="1"/>
</dbReference>
<dbReference type="SMART" id="SM00382">
    <property type="entry name" value="AAA"/>
    <property type="match status" value="1"/>
</dbReference>
<gene>
    <name evidence="10" type="ORF">IV80_GL000949</name>
</gene>
<reference evidence="10 11" key="1">
    <citation type="journal article" date="2015" name="Genome Announc.">
        <title>Expanding the biotechnology potential of lactobacilli through comparative genomics of 213 strains and associated genera.</title>
        <authorList>
            <person name="Sun Z."/>
            <person name="Harris H.M."/>
            <person name="McCann A."/>
            <person name="Guo C."/>
            <person name="Argimon S."/>
            <person name="Zhang W."/>
            <person name="Yang X."/>
            <person name="Jeffery I.B."/>
            <person name="Cooney J.C."/>
            <person name="Kagawa T.F."/>
            <person name="Liu W."/>
            <person name="Song Y."/>
            <person name="Salvetti E."/>
            <person name="Wrobel A."/>
            <person name="Rasinkangas P."/>
            <person name="Parkhill J."/>
            <person name="Rea M.C."/>
            <person name="O'Sullivan O."/>
            <person name="Ritari J."/>
            <person name="Douillard F.P."/>
            <person name="Paul Ross R."/>
            <person name="Yang R."/>
            <person name="Briner A.E."/>
            <person name="Felis G.E."/>
            <person name="de Vos W.M."/>
            <person name="Barrangou R."/>
            <person name="Klaenhammer T.R."/>
            <person name="Caufield P.W."/>
            <person name="Cui Y."/>
            <person name="Zhang H."/>
            <person name="O'Toole P.W."/>
        </authorList>
    </citation>
    <scope>NUCLEOTIDE SEQUENCE [LARGE SCALE GENOMIC DNA]</scope>
    <source>
        <strain evidence="10 11">DSM 17757</strain>
    </source>
</reference>
<evidence type="ECO:0000259" key="9">
    <source>
        <dbReference type="PROSITE" id="PS50929"/>
    </source>
</evidence>
<dbReference type="Gene3D" id="1.20.1560.10">
    <property type="entry name" value="ABC transporter type 1, transmembrane domain"/>
    <property type="match status" value="1"/>
</dbReference>
<dbReference type="InterPro" id="IPR011527">
    <property type="entry name" value="ABC1_TM_dom"/>
</dbReference>